<sequence>MSPKLYLLSCGGILEPKIPCEQILRGISIVKDKGHNWWTGKEDLMSGKLCYKLGISLIKRSGGNLEKDMLVCGLLTRHNWVFCIFLCLYHITKVNWKMSRNYMLKMDGKLMHWKVISMRIYAITYEEIEHGECLVMMVNSKLAQPGNYAEVEESI</sequence>
<dbReference type="AlphaFoldDB" id="A0A9J5YU40"/>
<comment type="caution">
    <text evidence="1">The sequence shown here is derived from an EMBL/GenBank/DDBJ whole genome shotgun (WGS) entry which is preliminary data.</text>
</comment>
<gene>
    <name evidence="1" type="ORF">H5410_033784</name>
</gene>
<evidence type="ECO:0000313" key="2">
    <source>
        <dbReference type="Proteomes" id="UP000824120"/>
    </source>
</evidence>
<proteinExistence type="predicted"/>
<keyword evidence="2" id="KW-1185">Reference proteome</keyword>
<reference evidence="1 2" key="1">
    <citation type="submission" date="2020-09" db="EMBL/GenBank/DDBJ databases">
        <title>De no assembly of potato wild relative species, Solanum commersonii.</title>
        <authorList>
            <person name="Cho K."/>
        </authorList>
    </citation>
    <scope>NUCLEOTIDE SEQUENCE [LARGE SCALE GENOMIC DNA]</scope>
    <source>
        <strain evidence="1">LZ3.2</strain>
        <tissue evidence="1">Leaf</tissue>
    </source>
</reference>
<dbReference type="EMBL" id="JACXVP010000006">
    <property type="protein sequence ID" value="KAG5602414.1"/>
    <property type="molecule type" value="Genomic_DNA"/>
</dbReference>
<accession>A0A9J5YU40</accession>
<protein>
    <submittedName>
        <fullName evidence="1">Uncharacterized protein</fullName>
    </submittedName>
</protein>
<evidence type="ECO:0000313" key="1">
    <source>
        <dbReference type="EMBL" id="KAG5602414.1"/>
    </source>
</evidence>
<organism evidence="1 2">
    <name type="scientific">Solanum commersonii</name>
    <name type="common">Commerson's wild potato</name>
    <name type="synonym">Commerson's nightshade</name>
    <dbReference type="NCBI Taxonomy" id="4109"/>
    <lineage>
        <taxon>Eukaryota</taxon>
        <taxon>Viridiplantae</taxon>
        <taxon>Streptophyta</taxon>
        <taxon>Embryophyta</taxon>
        <taxon>Tracheophyta</taxon>
        <taxon>Spermatophyta</taxon>
        <taxon>Magnoliopsida</taxon>
        <taxon>eudicotyledons</taxon>
        <taxon>Gunneridae</taxon>
        <taxon>Pentapetalae</taxon>
        <taxon>asterids</taxon>
        <taxon>lamiids</taxon>
        <taxon>Solanales</taxon>
        <taxon>Solanaceae</taxon>
        <taxon>Solanoideae</taxon>
        <taxon>Solaneae</taxon>
        <taxon>Solanum</taxon>
    </lineage>
</organism>
<dbReference type="Proteomes" id="UP000824120">
    <property type="component" value="Chromosome 6"/>
</dbReference>
<name>A0A9J5YU40_SOLCO</name>